<dbReference type="EMBL" id="KJ567043">
    <property type="protein sequence ID" value="AID58934.1"/>
    <property type="molecule type" value="Genomic_DNA"/>
</dbReference>
<protein>
    <submittedName>
        <fullName evidence="1">Uncharacterized protein</fullName>
    </submittedName>
</protein>
<proteinExistence type="predicted"/>
<dbReference type="OrthoDB" id="17234at10239"/>
<evidence type="ECO:0000313" key="1">
    <source>
        <dbReference type="EMBL" id="AID58934.1"/>
    </source>
</evidence>
<name>A0A068F2I8_9CAUD</name>
<dbReference type="RefSeq" id="YP_009124857.1">
    <property type="nucleotide sequence ID" value="NC_026590.1"/>
</dbReference>
<dbReference type="KEGG" id="vg:23679621"/>
<organism evidence="1 2">
    <name type="scientific">Mycobacterium phage Gaia</name>
    <dbReference type="NCBI Taxonomy" id="1486472"/>
    <lineage>
        <taxon>Viruses</taxon>
        <taxon>Duplodnaviria</taxon>
        <taxon>Heunggongvirae</taxon>
        <taxon>Uroviricota</taxon>
        <taxon>Caudoviricetes</taxon>
        <taxon>Gaiavirus</taxon>
        <taxon>Gaiavirus gaia</taxon>
    </lineage>
</organism>
<accession>A0A068F2I8</accession>
<evidence type="ECO:0000313" key="2">
    <source>
        <dbReference type="Proteomes" id="UP000027491"/>
    </source>
</evidence>
<gene>
    <name evidence="1" type="primary">115</name>
    <name evidence="1" type="ORF">PBI_GAIA_115</name>
</gene>
<dbReference type="GeneID" id="23679621"/>
<keyword evidence="2" id="KW-1185">Reference proteome</keyword>
<reference evidence="1 2" key="1">
    <citation type="submission" date="2014-03" db="EMBL/GenBank/DDBJ databases">
        <authorList>
            <person name="Yoder B.A."/>
            <person name="Colicchio M.A."/>
            <person name="Schafer C.E."/>
            <person name="Abrahim M.R."/>
            <person name="Adkins N.L."/>
            <person name="Burke K.A."/>
            <person name="Churilla B.M."/>
            <person name="Cohen K.L."/>
            <person name="Fasoranti T.O."/>
            <person name="Genkil J.S."/>
            <person name="Kramer Z.J."/>
            <person name="Prout A.K."/>
            <person name="Schwarz A.G."/>
            <person name="Tish M."/>
            <person name="Vispute N."/>
            <person name="Wilkes K.E."/>
            <person name="Williams C.R."/>
            <person name="Xiao X."/>
            <person name="Yu V.J."/>
            <person name="Lapin J.S."/>
            <person name="Ott C.T."/>
            <person name="Walburn T.D."/>
            <person name="Bradley K.W."/>
            <person name="Clarke D.Q."/>
            <person name="Lewis M.F."/>
            <person name="Barker L.P."/>
            <person name="Bailey C."/>
            <person name="Asai D.J."/>
            <person name="Bowman C.A."/>
            <person name="Russell D.A."/>
            <person name="Pope W.H."/>
            <person name="Jacobs-Sera D."/>
            <person name="Hendrix R.W."/>
            <person name="Hatfull G.F."/>
        </authorList>
    </citation>
    <scope>NUCLEOTIDE SEQUENCE [LARGE SCALE GENOMIC DNA]</scope>
</reference>
<sequence length="64" mass="7542">MSDWEYRYRYASTLGERYALPLHFTRLGDAQAHKRQADKYLTGLTGHDSMRIEELVDGEWVAHE</sequence>
<dbReference type="Proteomes" id="UP000027491">
    <property type="component" value="Segment"/>
</dbReference>